<proteinExistence type="predicted"/>
<organism evidence="2 3">
    <name type="scientific">Datura stramonium</name>
    <name type="common">Jimsonweed</name>
    <name type="synonym">Common thornapple</name>
    <dbReference type="NCBI Taxonomy" id="4076"/>
    <lineage>
        <taxon>Eukaryota</taxon>
        <taxon>Viridiplantae</taxon>
        <taxon>Streptophyta</taxon>
        <taxon>Embryophyta</taxon>
        <taxon>Tracheophyta</taxon>
        <taxon>Spermatophyta</taxon>
        <taxon>Magnoliopsida</taxon>
        <taxon>eudicotyledons</taxon>
        <taxon>Gunneridae</taxon>
        <taxon>Pentapetalae</taxon>
        <taxon>asterids</taxon>
        <taxon>lamiids</taxon>
        <taxon>Solanales</taxon>
        <taxon>Solanaceae</taxon>
        <taxon>Solanoideae</taxon>
        <taxon>Datureae</taxon>
        <taxon>Datura</taxon>
    </lineage>
</organism>
<keyword evidence="3" id="KW-1185">Reference proteome</keyword>
<dbReference type="EMBL" id="JACEIK010000605">
    <property type="protein sequence ID" value="MCD7459718.1"/>
    <property type="molecule type" value="Genomic_DNA"/>
</dbReference>
<accession>A0ABS8SLM7</accession>
<dbReference type="Proteomes" id="UP000823775">
    <property type="component" value="Unassembled WGS sequence"/>
</dbReference>
<evidence type="ECO:0000313" key="2">
    <source>
        <dbReference type="EMBL" id="MCD7459718.1"/>
    </source>
</evidence>
<feature type="region of interest" description="Disordered" evidence="1">
    <location>
        <begin position="25"/>
        <end position="137"/>
    </location>
</feature>
<reference evidence="2 3" key="1">
    <citation type="journal article" date="2021" name="BMC Genomics">
        <title>Datura genome reveals duplications of psychoactive alkaloid biosynthetic genes and high mutation rate following tissue culture.</title>
        <authorList>
            <person name="Rajewski A."/>
            <person name="Carter-House D."/>
            <person name="Stajich J."/>
            <person name="Litt A."/>
        </authorList>
    </citation>
    <scope>NUCLEOTIDE SEQUENCE [LARGE SCALE GENOMIC DNA]</scope>
    <source>
        <strain evidence="2">AR-01</strain>
    </source>
</reference>
<name>A0ABS8SLM7_DATST</name>
<evidence type="ECO:0000313" key="3">
    <source>
        <dbReference type="Proteomes" id="UP000823775"/>
    </source>
</evidence>
<sequence>MPCTRLHPTWAFKIKENFIHYSLEQQQTPPEIDPPPLLTSLSSSLPAKLRDELESDKSSGSEVHYNIETSNEYPVVTTRAKSKAQETEAATASPSQFEEGGDDDSEVEGSGNKDNAAEKFDDQVDDSDLATTPEARSKKWFVQGSGDVYYAGLALNEKGNPNRSTKEEPKIQINALNEVPKLKRLFEGYNMY</sequence>
<protein>
    <submittedName>
        <fullName evidence="2">Uncharacterized protein</fullName>
    </submittedName>
</protein>
<feature type="compositionally biased region" description="Basic and acidic residues" evidence="1">
    <location>
        <begin position="48"/>
        <end position="59"/>
    </location>
</feature>
<comment type="caution">
    <text evidence="2">The sequence shown here is derived from an EMBL/GenBank/DDBJ whole genome shotgun (WGS) entry which is preliminary data.</text>
</comment>
<evidence type="ECO:0000256" key="1">
    <source>
        <dbReference type="SAM" id="MobiDB-lite"/>
    </source>
</evidence>
<gene>
    <name evidence="2" type="ORF">HAX54_041742</name>
</gene>